<dbReference type="OrthoDB" id="9757876at2"/>
<dbReference type="PRINTS" id="PR00702">
    <property type="entry name" value="ACRIFLAVINRP"/>
</dbReference>
<gene>
    <name evidence="3" type="ORF">BABA_18117</name>
</gene>
<dbReference type="Gene3D" id="3.30.2090.10">
    <property type="entry name" value="Multidrug efflux transporter AcrB TolC docking domain, DN and DC subdomains"/>
    <property type="match status" value="2"/>
</dbReference>
<evidence type="ECO:0000313" key="3">
    <source>
        <dbReference type="EMBL" id="EKN65938.1"/>
    </source>
</evidence>
<comment type="caution">
    <text evidence="3">The sequence shown here is derived from an EMBL/GenBank/DDBJ whole genome shotgun (WGS) entry which is preliminary data.</text>
</comment>
<dbReference type="Pfam" id="PF00873">
    <property type="entry name" value="ACR_tran"/>
    <property type="match status" value="2"/>
</dbReference>
<feature type="transmembrane region" description="Helical" evidence="2">
    <location>
        <begin position="552"/>
        <end position="569"/>
    </location>
</feature>
<sequence>MSNILKLSLKNTVAILLLVVLVIASGIYSTNKIKVETFPNVTFPALFVQATYMGHSTQELEEQLTRPIEESIKQQKGYDTLTSTSRNNGATISVNFPYGTDIDKQKTKLEEVIGKIKVPDGAKVEIRQIDMGAQAVYQAAIAADNSSQNAQALIGNDLVPTLEKVDGVGTVTLQGAKTQKISIELNREKAKEYGLDLQTIRDAIQMKNYKVSLGQVNNEGTNIPLEMQGDMKSLKELTALEITVGQPTQKASSQARSAAEQASAQPNNQAGFSQQGMNANLPPEPVKVKLSDIAEIKTITDQTEISRFNGKESYLISVTKTQDANTAEVVRNVKDKITTFKKDNHFTLYTVQDQGKEVESSISSLVKEGGFGVLFAVIVILLFLRNIRATVIAIVSLPLSILSTIALLHQFNYTLNIMTLGGMAVAVGRIIDDSIVVIENIYRWRQEKGQNLSMKEVALHATKEVFGAVTSSTLATLVVFLPLAFVGGIIGEMFRPFALAVVFSISVSLIVAVILIPVLGSIFFKKVKHVEKRSRLAGLYEKLLRGSFRKKGLVMTLSILLLVGSFALIPKLGISFLPADDSNAMQADVTLSSTVSIDQMDAVAKQVESFLKNQPEIDYSQVSIGLSNGRGMQMGGGSSNKIKFFIQLKNGQKVNDVMSSYQKNFEEIVQKDFKDSSVTFSETQKSGPPSGNTIDIQLYSSDLAKLTDASDKVTTMLSKNNQLKNITSNLGDEQVKWQLVISKDGENAGVQYLQLMQAIREYLSPVTVGEYEIDGNTQEVTLSYDKKLSSKADIENIDIKTMEGMKKVSNVATIDEVKVPTTLYHDDGKPLVKVSAVIKGNNTAKVTKEVKKDINSLSLLNGVDVTYGGGLKMIQDGFSNMGIAMGAAIGLVFLVLSVTFGGILTPLVILSSLIFVPIGALGGLLISGQPLSMSALIGMLMLIGVVVTNAVVLLDRVEANRKQGIELQEAIVEAAKTRLRPILMTAFATIFALVPLAMSTSASSGLISKGLAVTVIGGLTTSTLLTLIFVPVLYSLVGKFRKNLGM</sequence>
<feature type="compositionally biased region" description="Low complexity" evidence="1">
    <location>
        <begin position="249"/>
        <end position="265"/>
    </location>
</feature>
<dbReference type="Gene3D" id="1.20.1640.10">
    <property type="entry name" value="Multidrug efflux transporter AcrB transmembrane domain"/>
    <property type="match status" value="2"/>
</dbReference>
<dbReference type="eggNOG" id="COG0841">
    <property type="taxonomic scope" value="Bacteria"/>
</dbReference>
<evidence type="ECO:0000256" key="1">
    <source>
        <dbReference type="SAM" id="MobiDB-lite"/>
    </source>
</evidence>
<accession>K6DCY8</accession>
<dbReference type="InterPro" id="IPR027463">
    <property type="entry name" value="AcrB_DN_DC_subdom"/>
</dbReference>
<dbReference type="EMBL" id="AJLS01000124">
    <property type="protein sequence ID" value="EKN65938.1"/>
    <property type="molecule type" value="Genomic_DNA"/>
</dbReference>
<feature type="transmembrane region" description="Helical" evidence="2">
    <location>
        <begin position="391"/>
        <end position="411"/>
    </location>
</feature>
<feature type="transmembrane region" description="Helical" evidence="2">
    <location>
        <begin position="497"/>
        <end position="524"/>
    </location>
</feature>
<reference evidence="3 4" key="1">
    <citation type="journal article" date="2012" name="Front. Microbiol.">
        <title>Redundancy and modularity in membrane-associated dissimilatory nitrate reduction in Bacillus.</title>
        <authorList>
            <person name="Heylen K."/>
            <person name="Keltjens J."/>
        </authorList>
    </citation>
    <scope>NUCLEOTIDE SEQUENCE [LARGE SCALE GENOMIC DNA]</scope>
    <source>
        <strain evidence="4">LMG 21833T</strain>
    </source>
</reference>
<feature type="transmembrane region" description="Helical" evidence="2">
    <location>
        <begin position="881"/>
        <end position="900"/>
    </location>
</feature>
<evidence type="ECO:0000256" key="2">
    <source>
        <dbReference type="SAM" id="Phobius"/>
    </source>
</evidence>
<organism evidence="3 4">
    <name type="scientific">Neobacillus bataviensis LMG 21833</name>
    <dbReference type="NCBI Taxonomy" id="1117379"/>
    <lineage>
        <taxon>Bacteria</taxon>
        <taxon>Bacillati</taxon>
        <taxon>Bacillota</taxon>
        <taxon>Bacilli</taxon>
        <taxon>Bacillales</taxon>
        <taxon>Bacillaceae</taxon>
        <taxon>Neobacillus</taxon>
    </lineage>
</organism>
<feature type="transmembrane region" description="Helical" evidence="2">
    <location>
        <begin position="417"/>
        <end position="444"/>
    </location>
</feature>
<proteinExistence type="predicted"/>
<feature type="transmembrane region" description="Helical" evidence="2">
    <location>
        <begin position="982"/>
        <end position="999"/>
    </location>
</feature>
<dbReference type="PATRIC" id="fig|1117379.3.peg.3752"/>
<dbReference type="PANTHER" id="PTHR32063:SF0">
    <property type="entry name" value="SWARMING MOTILITY PROTEIN SWRC"/>
    <property type="match status" value="1"/>
</dbReference>
<dbReference type="Gene3D" id="3.30.70.1440">
    <property type="entry name" value="Multidrug efflux transporter AcrB pore domain"/>
    <property type="match status" value="1"/>
</dbReference>
<feature type="transmembrane region" description="Helical" evidence="2">
    <location>
        <begin position="907"/>
        <end position="927"/>
    </location>
</feature>
<evidence type="ECO:0000313" key="4">
    <source>
        <dbReference type="Proteomes" id="UP000006316"/>
    </source>
</evidence>
<dbReference type="GO" id="GO:0005886">
    <property type="term" value="C:plasma membrane"/>
    <property type="evidence" value="ECO:0007669"/>
    <property type="project" value="TreeGrafter"/>
</dbReference>
<dbReference type="InterPro" id="IPR001036">
    <property type="entry name" value="Acrflvin-R"/>
</dbReference>
<keyword evidence="2" id="KW-0812">Transmembrane</keyword>
<dbReference type="Proteomes" id="UP000006316">
    <property type="component" value="Unassembled WGS sequence"/>
</dbReference>
<name>K6DCY8_9BACI</name>
<dbReference type="SUPFAM" id="SSF82866">
    <property type="entry name" value="Multidrug efflux transporter AcrB transmembrane domain"/>
    <property type="match status" value="2"/>
</dbReference>
<dbReference type="AlphaFoldDB" id="K6DCY8"/>
<feature type="transmembrane region" description="Helical" evidence="2">
    <location>
        <begin position="365"/>
        <end position="384"/>
    </location>
</feature>
<feature type="transmembrane region" description="Helical" evidence="2">
    <location>
        <begin position="465"/>
        <end position="491"/>
    </location>
</feature>
<dbReference type="Gene3D" id="3.30.70.1430">
    <property type="entry name" value="Multidrug efflux transporter AcrB pore domain"/>
    <property type="match status" value="2"/>
</dbReference>
<dbReference type="PANTHER" id="PTHR32063">
    <property type="match status" value="1"/>
</dbReference>
<dbReference type="STRING" id="1117379.BABA_18117"/>
<protein>
    <submittedName>
        <fullName evidence="3">Acriflavin resistance protein</fullName>
    </submittedName>
</protein>
<keyword evidence="2" id="KW-1133">Transmembrane helix</keyword>
<dbReference type="RefSeq" id="WP_007086617.1">
    <property type="nucleotide sequence ID" value="NZ_AJLS01000124.1"/>
</dbReference>
<keyword evidence="2" id="KW-0472">Membrane</keyword>
<feature type="transmembrane region" description="Helical" evidence="2">
    <location>
        <begin position="933"/>
        <end position="954"/>
    </location>
</feature>
<dbReference type="GO" id="GO:0042910">
    <property type="term" value="F:xenobiotic transmembrane transporter activity"/>
    <property type="evidence" value="ECO:0007669"/>
    <property type="project" value="TreeGrafter"/>
</dbReference>
<keyword evidence="4" id="KW-1185">Reference proteome</keyword>
<dbReference type="SUPFAM" id="SSF82714">
    <property type="entry name" value="Multidrug efflux transporter AcrB TolC docking domain, DN and DC subdomains"/>
    <property type="match status" value="1"/>
</dbReference>
<feature type="transmembrane region" description="Helical" evidence="2">
    <location>
        <begin position="1011"/>
        <end position="1037"/>
    </location>
</feature>
<dbReference type="SUPFAM" id="SSF82693">
    <property type="entry name" value="Multidrug efflux transporter AcrB pore domain, PN1, PN2, PC1 and PC2 subdomains"/>
    <property type="match status" value="3"/>
</dbReference>
<dbReference type="Gene3D" id="3.30.70.1320">
    <property type="entry name" value="Multidrug efflux transporter AcrB pore domain like"/>
    <property type="match status" value="1"/>
</dbReference>
<feature type="region of interest" description="Disordered" evidence="1">
    <location>
        <begin position="245"/>
        <end position="281"/>
    </location>
</feature>
<feature type="compositionally biased region" description="Polar residues" evidence="1">
    <location>
        <begin position="266"/>
        <end position="278"/>
    </location>
</feature>